<sequence length="118" mass="12744">MEPIFASDDMHVSANGGAAFNGAASASHAVHAVNNISSWGNVIAANASRARKLARRDDLAAAKVVGIWLGCFFIIFLVVGIPNYIQKKMREAQENNERMSALEGIERRLSTGELRSSE</sequence>
<accession>A0ACB8DY20</accession>
<gene>
    <name evidence="1" type="ORF">HPB49_009085</name>
</gene>
<organism evidence="1 2">
    <name type="scientific">Dermacentor silvarum</name>
    <name type="common">Tick</name>
    <dbReference type="NCBI Taxonomy" id="543639"/>
    <lineage>
        <taxon>Eukaryota</taxon>
        <taxon>Metazoa</taxon>
        <taxon>Ecdysozoa</taxon>
        <taxon>Arthropoda</taxon>
        <taxon>Chelicerata</taxon>
        <taxon>Arachnida</taxon>
        <taxon>Acari</taxon>
        <taxon>Parasitiformes</taxon>
        <taxon>Ixodida</taxon>
        <taxon>Ixodoidea</taxon>
        <taxon>Ixodidae</taxon>
        <taxon>Rhipicephalinae</taxon>
        <taxon>Dermacentor</taxon>
    </lineage>
</organism>
<dbReference type="EMBL" id="CM023470">
    <property type="protein sequence ID" value="KAH7979342.1"/>
    <property type="molecule type" value="Genomic_DNA"/>
</dbReference>
<proteinExistence type="predicted"/>
<name>A0ACB8DY20_DERSI</name>
<reference evidence="1" key="1">
    <citation type="submission" date="2020-05" db="EMBL/GenBank/DDBJ databases">
        <title>Large-scale comparative analyses of tick genomes elucidate their genetic diversity and vector capacities.</title>
        <authorList>
            <person name="Jia N."/>
            <person name="Wang J."/>
            <person name="Shi W."/>
            <person name="Du L."/>
            <person name="Sun Y."/>
            <person name="Zhan W."/>
            <person name="Jiang J."/>
            <person name="Wang Q."/>
            <person name="Zhang B."/>
            <person name="Ji P."/>
            <person name="Sakyi L.B."/>
            <person name="Cui X."/>
            <person name="Yuan T."/>
            <person name="Jiang B."/>
            <person name="Yang W."/>
            <person name="Lam T.T.-Y."/>
            <person name="Chang Q."/>
            <person name="Ding S."/>
            <person name="Wang X."/>
            <person name="Zhu J."/>
            <person name="Ruan X."/>
            <person name="Zhao L."/>
            <person name="Wei J."/>
            <person name="Que T."/>
            <person name="Du C."/>
            <person name="Cheng J."/>
            <person name="Dai P."/>
            <person name="Han X."/>
            <person name="Huang E."/>
            <person name="Gao Y."/>
            <person name="Liu J."/>
            <person name="Shao H."/>
            <person name="Ye R."/>
            <person name="Li L."/>
            <person name="Wei W."/>
            <person name="Wang X."/>
            <person name="Wang C."/>
            <person name="Yang T."/>
            <person name="Huo Q."/>
            <person name="Li W."/>
            <person name="Guo W."/>
            <person name="Chen H."/>
            <person name="Zhou L."/>
            <person name="Ni X."/>
            <person name="Tian J."/>
            <person name="Zhou Y."/>
            <person name="Sheng Y."/>
            <person name="Liu T."/>
            <person name="Pan Y."/>
            <person name="Xia L."/>
            <person name="Li J."/>
            <person name="Zhao F."/>
            <person name="Cao W."/>
        </authorList>
    </citation>
    <scope>NUCLEOTIDE SEQUENCE</scope>
    <source>
        <strain evidence="1">Dsil-2018</strain>
    </source>
</reference>
<evidence type="ECO:0000313" key="2">
    <source>
        <dbReference type="Proteomes" id="UP000821865"/>
    </source>
</evidence>
<evidence type="ECO:0000313" key="1">
    <source>
        <dbReference type="EMBL" id="KAH7979342.1"/>
    </source>
</evidence>
<keyword evidence="2" id="KW-1185">Reference proteome</keyword>
<protein>
    <submittedName>
        <fullName evidence="1">Uncharacterized protein</fullName>
    </submittedName>
</protein>
<comment type="caution">
    <text evidence="1">The sequence shown here is derived from an EMBL/GenBank/DDBJ whole genome shotgun (WGS) entry which is preliminary data.</text>
</comment>
<dbReference type="Proteomes" id="UP000821865">
    <property type="component" value="Chromosome 1"/>
</dbReference>